<keyword evidence="2" id="KW-0808">Transferase</keyword>
<dbReference type="InterPro" id="IPR041698">
    <property type="entry name" value="Methyltransf_25"/>
</dbReference>
<gene>
    <name evidence="2" type="ORF">CC80DRAFT_497707</name>
</gene>
<dbReference type="EMBL" id="ML977041">
    <property type="protein sequence ID" value="KAF1949121.1"/>
    <property type="molecule type" value="Genomic_DNA"/>
</dbReference>
<organism evidence="2 3">
    <name type="scientific">Byssothecium circinans</name>
    <dbReference type="NCBI Taxonomy" id="147558"/>
    <lineage>
        <taxon>Eukaryota</taxon>
        <taxon>Fungi</taxon>
        <taxon>Dikarya</taxon>
        <taxon>Ascomycota</taxon>
        <taxon>Pezizomycotina</taxon>
        <taxon>Dothideomycetes</taxon>
        <taxon>Pleosporomycetidae</taxon>
        <taxon>Pleosporales</taxon>
        <taxon>Massarineae</taxon>
        <taxon>Massarinaceae</taxon>
        <taxon>Byssothecium</taxon>
    </lineage>
</organism>
<dbReference type="PANTHER" id="PTHR43591:SF110">
    <property type="entry name" value="RHODANESE DOMAIN-CONTAINING PROTEIN"/>
    <property type="match status" value="1"/>
</dbReference>
<sequence>MSQSTQTHSYLERIHTVSKPSESIAIWDEWATTYDTDVHHSGVDYVGPQMTAQTIKDLQGDINGAVLDAGCGTGLVAVALAKLGAKTIDGIDLSPGMLDVAAKTGAYRDLSIADMTKRIEKPDESYEIVTCVGTFSSGHVGPVPGLGELARIAKKNGLIVCTVVDEVWVSGGYKAEVDRLASTGVLEIVSAENVDYWRGTDRTRKSIMVVMKRT</sequence>
<dbReference type="GO" id="GO:0008168">
    <property type="term" value="F:methyltransferase activity"/>
    <property type="evidence" value="ECO:0007669"/>
    <property type="project" value="UniProtKB-KW"/>
</dbReference>
<protein>
    <submittedName>
        <fullName evidence="2">S-adenosyl-L-methionine-dependent methyltransferase</fullName>
    </submittedName>
</protein>
<dbReference type="Proteomes" id="UP000800035">
    <property type="component" value="Unassembled WGS sequence"/>
</dbReference>
<dbReference type="CDD" id="cd02440">
    <property type="entry name" value="AdoMet_MTases"/>
    <property type="match status" value="1"/>
</dbReference>
<name>A0A6A5T982_9PLEO</name>
<dbReference type="AlphaFoldDB" id="A0A6A5T982"/>
<evidence type="ECO:0000313" key="2">
    <source>
        <dbReference type="EMBL" id="KAF1949121.1"/>
    </source>
</evidence>
<dbReference type="GO" id="GO:0032259">
    <property type="term" value="P:methylation"/>
    <property type="evidence" value="ECO:0007669"/>
    <property type="project" value="UniProtKB-KW"/>
</dbReference>
<evidence type="ECO:0000313" key="3">
    <source>
        <dbReference type="Proteomes" id="UP000800035"/>
    </source>
</evidence>
<reference evidence="2" key="1">
    <citation type="journal article" date="2020" name="Stud. Mycol.">
        <title>101 Dothideomycetes genomes: a test case for predicting lifestyles and emergence of pathogens.</title>
        <authorList>
            <person name="Haridas S."/>
            <person name="Albert R."/>
            <person name="Binder M."/>
            <person name="Bloem J."/>
            <person name="Labutti K."/>
            <person name="Salamov A."/>
            <person name="Andreopoulos B."/>
            <person name="Baker S."/>
            <person name="Barry K."/>
            <person name="Bills G."/>
            <person name="Bluhm B."/>
            <person name="Cannon C."/>
            <person name="Castanera R."/>
            <person name="Culley D."/>
            <person name="Daum C."/>
            <person name="Ezra D."/>
            <person name="Gonzalez J."/>
            <person name="Henrissat B."/>
            <person name="Kuo A."/>
            <person name="Liang C."/>
            <person name="Lipzen A."/>
            <person name="Lutzoni F."/>
            <person name="Magnuson J."/>
            <person name="Mondo S."/>
            <person name="Nolan M."/>
            <person name="Ohm R."/>
            <person name="Pangilinan J."/>
            <person name="Park H.-J."/>
            <person name="Ramirez L."/>
            <person name="Alfaro M."/>
            <person name="Sun H."/>
            <person name="Tritt A."/>
            <person name="Yoshinaga Y."/>
            <person name="Zwiers L.-H."/>
            <person name="Turgeon B."/>
            <person name="Goodwin S."/>
            <person name="Spatafora J."/>
            <person name="Crous P."/>
            <person name="Grigoriev I."/>
        </authorList>
    </citation>
    <scope>NUCLEOTIDE SEQUENCE</scope>
    <source>
        <strain evidence="2">CBS 675.92</strain>
    </source>
</reference>
<accession>A0A6A5T982</accession>
<keyword evidence="2" id="KW-0489">Methyltransferase</keyword>
<dbReference type="OrthoDB" id="66144at2759"/>
<dbReference type="SUPFAM" id="SSF53335">
    <property type="entry name" value="S-adenosyl-L-methionine-dependent methyltransferases"/>
    <property type="match status" value="1"/>
</dbReference>
<dbReference type="Pfam" id="PF13649">
    <property type="entry name" value="Methyltransf_25"/>
    <property type="match status" value="1"/>
</dbReference>
<dbReference type="InterPro" id="IPR029063">
    <property type="entry name" value="SAM-dependent_MTases_sf"/>
</dbReference>
<dbReference type="PANTHER" id="PTHR43591">
    <property type="entry name" value="METHYLTRANSFERASE"/>
    <property type="match status" value="1"/>
</dbReference>
<feature type="domain" description="Methyltransferase" evidence="1">
    <location>
        <begin position="66"/>
        <end position="157"/>
    </location>
</feature>
<proteinExistence type="predicted"/>
<keyword evidence="3" id="KW-1185">Reference proteome</keyword>
<dbReference type="Gene3D" id="3.40.50.150">
    <property type="entry name" value="Vaccinia Virus protein VP39"/>
    <property type="match status" value="1"/>
</dbReference>
<evidence type="ECO:0000259" key="1">
    <source>
        <dbReference type="Pfam" id="PF13649"/>
    </source>
</evidence>